<gene>
    <name evidence="1" type="ORF">Mal52_27150</name>
</gene>
<sequence length="99" mass="10873">MISKPVPLYSAPLRKRCPVCGFTSYSAEGIHPQCAAEQADAERLAEYKRAPKPVKPKSTSGLHAWQRLCRKCKAVVHVRKTICQCGHILTATKRDSGGP</sequence>
<name>A0A517ZP33_9PLAN</name>
<proteinExistence type="predicted"/>
<evidence type="ECO:0000313" key="2">
    <source>
        <dbReference type="Proteomes" id="UP000319383"/>
    </source>
</evidence>
<dbReference type="Proteomes" id="UP000319383">
    <property type="component" value="Chromosome"/>
</dbReference>
<organism evidence="1 2">
    <name type="scientific">Symmachiella dynata</name>
    <dbReference type="NCBI Taxonomy" id="2527995"/>
    <lineage>
        <taxon>Bacteria</taxon>
        <taxon>Pseudomonadati</taxon>
        <taxon>Planctomycetota</taxon>
        <taxon>Planctomycetia</taxon>
        <taxon>Planctomycetales</taxon>
        <taxon>Planctomycetaceae</taxon>
        <taxon>Symmachiella</taxon>
    </lineage>
</organism>
<evidence type="ECO:0000313" key="1">
    <source>
        <dbReference type="EMBL" id="QDU44237.1"/>
    </source>
</evidence>
<dbReference type="RefSeq" id="WP_145376625.1">
    <property type="nucleotide sequence ID" value="NZ_CAXBED010000002.1"/>
</dbReference>
<dbReference type="AlphaFoldDB" id="A0A517ZP33"/>
<reference evidence="1 2" key="1">
    <citation type="submission" date="2019-02" db="EMBL/GenBank/DDBJ databases">
        <title>Deep-cultivation of Planctomycetes and their phenomic and genomic characterization uncovers novel biology.</title>
        <authorList>
            <person name="Wiegand S."/>
            <person name="Jogler M."/>
            <person name="Boedeker C."/>
            <person name="Pinto D."/>
            <person name="Vollmers J."/>
            <person name="Rivas-Marin E."/>
            <person name="Kohn T."/>
            <person name="Peeters S.H."/>
            <person name="Heuer A."/>
            <person name="Rast P."/>
            <person name="Oberbeckmann S."/>
            <person name="Bunk B."/>
            <person name="Jeske O."/>
            <person name="Meyerdierks A."/>
            <person name="Storesund J.E."/>
            <person name="Kallscheuer N."/>
            <person name="Luecker S."/>
            <person name="Lage O.M."/>
            <person name="Pohl T."/>
            <person name="Merkel B.J."/>
            <person name="Hornburger P."/>
            <person name="Mueller R.-W."/>
            <person name="Bruemmer F."/>
            <person name="Labrenz M."/>
            <person name="Spormann A.M."/>
            <person name="Op den Camp H."/>
            <person name="Overmann J."/>
            <person name="Amann R."/>
            <person name="Jetten M.S.M."/>
            <person name="Mascher T."/>
            <person name="Medema M.H."/>
            <person name="Devos D.P."/>
            <person name="Kaster A.-K."/>
            <person name="Ovreas L."/>
            <person name="Rohde M."/>
            <person name="Galperin M.Y."/>
            <person name="Jogler C."/>
        </authorList>
    </citation>
    <scope>NUCLEOTIDE SEQUENCE [LARGE SCALE GENOMIC DNA]</scope>
    <source>
        <strain evidence="1 2">Mal52</strain>
    </source>
</reference>
<dbReference type="KEGG" id="sdyn:Mal52_27150"/>
<accession>A0A517ZP33</accession>
<protein>
    <submittedName>
        <fullName evidence="1">Uncharacterized protein</fullName>
    </submittedName>
</protein>
<dbReference type="EMBL" id="CP036276">
    <property type="protein sequence ID" value="QDU44237.1"/>
    <property type="molecule type" value="Genomic_DNA"/>
</dbReference>
<keyword evidence="2" id="KW-1185">Reference proteome</keyword>